<dbReference type="GO" id="GO:0005886">
    <property type="term" value="C:plasma membrane"/>
    <property type="evidence" value="ECO:0007669"/>
    <property type="project" value="TreeGrafter"/>
</dbReference>
<feature type="compositionally biased region" description="Low complexity" evidence="5">
    <location>
        <begin position="130"/>
        <end position="160"/>
    </location>
</feature>
<feature type="transmembrane region" description="Helical" evidence="6">
    <location>
        <begin position="169"/>
        <end position="190"/>
    </location>
</feature>
<dbReference type="Pfam" id="PF04234">
    <property type="entry name" value="CopC"/>
    <property type="match status" value="1"/>
</dbReference>
<dbReference type="Proteomes" id="UP000451860">
    <property type="component" value="Unassembled WGS sequence"/>
</dbReference>
<accession>A0A7J5UQJ4</accession>
<dbReference type="InterPro" id="IPR014755">
    <property type="entry name" value="Cu-Rt/internalin_Ig-like"/>
</dbReference>
<feature type="chain" id="PRO_5029466674" evidence="7">
    <location>
        <begin position="30"/>
        <end position="197"/>
    </location>
</feature>
<dbReference type="PANTHER" id="PTHR34820:SF4">
    <property type="entry name" value="INNER MEMBRANE PROTEIN YEBZ"/>
    <property type="match status" value="1"/>
</dbReference>
<keyword evidence="2" id="KW-0479">Metal-binding</keyword>
<keyword evidence="4" id="KW-0186">Copper</keyword>
<dbReference type="Gene3D" id="2.60.40.1220">
    <property type="match status" value="1"/>
</dbReference>
<dbReference type="RefSeq" id="WP_152202543.1">
    <property type="nucleotide sequence ID" value="NZ_VUKF01000015.1"/>
</dbReference>
<dbReference type="GO" id="GO:0006825">
    <property type="term" value="P:copper ion transport"/>
    <property type="evidence" value="ECO:0007669"/>
    <property type="project" value="InterPro"/>
</dbReference>
<dbReference type="InterPro" id="IPR007348">
    <property type="entry name" value="CopC_dom"/>
</dbReference>
<organism evidence="9 10">
    <name type="scientific">Georgenia thermotolerans</name>
    <dbReference type="NCBI Taxonomy" id="527326"/>
    <lineage>
        <taxon>Bacteria</taxon>
        <taxon>Bacillati</taxon>
        <taxon>Actinomycetota</taxon>
        <taxon>Actinomycetes</taxon>
        <taxon>Micrococcales</taxon>
        <taxon>Bogoriellaceae</taxon>
        <taxon>Georgenia</taxon>
    </lineage>
</organism>
<comment type="subcellular location">
    <subcellularLocation>
        <location evidence="1">Cell envelope</location>
    </subcellularLocation>
</comment>
<feature type="domain" description="CopC" evidence="8">
    <location>
        <begin position="30"/>
        <end position="123"/>
    </location>
</feature>
<evidence type="ECO:0000256" key="3">
    <source>
        <dbReference type="ARBA" id="ARBA00022729"/>
    </source>
</evidence>
<keyword evidence="6" id="KW-0812">Transmembrane</keyword>
<dbReference type="SUPFAM" id="SSF81296">
    <property type="entry name" value="E set domains"/>
    <property type="match status" value="1"/>
</dbReference>
<dbReference type="InterPro" id="IPR032694">
    <property type="entry name" value="CopC/D"/>
</dbReference>
<dbReference type="GO" id="GO:0046688">
    <property type="term" value="P:response to copper ion"/>
    <property type="evidence" value="ECO:0007669"/>
    <property type="project" value="InterPro"/>
</dbReference>
<protein>
    <submittedName>
        <fullName evidence="9">Copper resistance protein CopC</fullName>
    </submittedName>
</protein>
<keyword evidence="6" id="KW-0472">Membrane</keyword>
<keyword evidence="6" id="KW-1133">Transmembrane helix</keyword>
<dbReference type="PANTHER" id="PTHR34820">
    <property type="entry name" value="INNER MEMBRANE PROTEIN YEBZ"/>
    <property type="match status" value="1"/>
</dbReference>
<dbReference type="GO" id="GO:0030313">
    <property type="term" value="C:cell envelope"/>
    <property type="evidence" value="ECO:0007669"/>
    <property type="project" value="UniProtKB-SubCell"/>
</dbReference>
<reference evidence="9 10" key="1">
    <citation type="submission" date="2019-10" db="EMBL/GenBank/DDBJ databases">
        <title>Georgenia wutianyii sp. nov. and Georgenia yuyongxinii sp. nov. isolated from plateau pika (Ochotona curzoniae) in the Qinghai-Tibet plateau of China.</title>
        <authorList>
            <person name="Tian Z."/>
        </authorList>
    </citation>
    <scope>NUCLEOTIDE SEQUENCE [LARGE SCALE GENOMIC DNA]</scope>
    <source>
        <strain evidence="9 10">DSM 21501</strain>
    </source>
</reference>
<gene>
    <name evidence="9" type="ORF">GB883_08700</name>
</gene>
<sequence length="197" mass="19777">MSLRRPRVPAVLAALLVGLLALVAAPAQAHDVLLNTSPAADQTLGERPSEISLTFNNDLLDSTQAVVVTDAGGQKVAEVPGVVAGPTATFALPTPLGDGSYEVTWSVVSSDGHRIDGKYGFSVAGTGAAEPTAAPGAAASPSPSEGAVVTTPQPTTQPQQGENQSQGGFPVWVAVVLAIGVAGGVIALAVRNWPRKG</sequence>
<evidence type="ECO:0000259" key="8">
    <source>
        <dbReference type="Pfam" id="PF04234"/>
    </source>
</evidence>
<comment type="caution">
    <text evidence="9">The sequence shown here is derived from an EMBL/GenBank/DDBJ whole genome shotgun (WGS) entry which is preliminary data.</text>
</comment>
<dbReference type="InterPro" id="IPR014756">
    <property type="entry name" value="Ig_E-set"/>
</dbReference>
<name>A0A7J5UQJ4_9MICO</name>
<dbReference type="GO" id="GO:0042597">
    <property type="term" value="C:periplasmic space"/>
    <property type="evidence" value="ECO:0007669"/>
    <property type="project" value="InterPro"/>
</dbReference>
<dbReference type="EMBL" id="WHJE01000031">
    <property type="protein sequence ID" value="KAE8764481.1"/>
    <property type="molecule type" value="Genomic_DNA"/>
</dbReference>
<evidence type="ECO:0000256" key="7">
    <source>
        <dbReference type="SAM" id="SignalP"/>
    </source>
</evidence>
<keyword evidence="10" id="KW-1185">Reference proteome</keyword>
<dbReference type="GO" id="GO:0005507">
    <property type="term" value="F:copper ion binding"/>
    <property type="evidence" value="ECO:0007669"/>
    <property type="project" value="InterPro"/>
</dbReference>
<keyword evidence="3 7" id="KW-0732">Signal</keyword>
<evidence type="ECO:0000256" key="6">
    <source>
        <dbReference type="SAM" id="Phobius"/>
    </source>
</evidence>
<evidence type="ECO:0000256" key="5">
    <source>
        <dbReference type="SAM" id="MobiDB-lite"/>
    </source>
</evidence>
<feature type="signal peptide" evidence="7">
    <location>
        <begin position="1"/>
        <end position="29"/>
    </location>
</feature>
<dbReference type="OrthoDB" id="5242236at2"/>
<evidence type="ECO:0000313" key="9">
    <source>
        <dbReference type="EMBL" id="KAE8764481.1"/>
    </source>
</evidence>
<evidence type="ECO:0000313" key="10">
    <source>
        <dbReference type="Proteomes" id="UP000451860"/>
    </source>
</evidence>
<dbReference type="AlphaFoldDB" id="A0A7J5UQJ4"/>
<evidence type="ECO:0000256" key="1">
    <source>
        <dbReference type="ARBA" id="ARBA00004196"/>
    </source>
</evidence>
<evidence type="ECO:0000256" key="2">
    <source>
        <dbReference type="ARBA" id="ARBA00022723"/>
    </source>
</evidence>
<evidence type="ECO:0000256" key="4">
    <source>
        <dbReference type="ARBA" id="ARBA00023008"/>
    </source>
</evidence>
<feature type="region of interest" description="Disordered" evidence="5">
    <location>
        <begin position="130"/>
        <end position="165"/>
    </location>
</feature>
<proteinExistence type="predicted"/>